<dbReference type="AlphaFoldDB" id="A0A385SR20"/>
<dbReference type="EMBL" id="CP032382">
    <property type="protein sequence ID" value="AYB32687.1"/>
    <property type="molecule type" value="Genomic_DNA"/>
</dbReference>
<proteinExistence type="predicted"/>
<dbReference type="RefSeq" id="WP_119755938.1">
    <property type="nucleotide sequence ID" value="NZ_CP032382.1"/>
</dbReference>
<gene>
    <name evidence="2" type="ORF">D4L85_19835</name>
</gene>
<name>A0A385SR20_9BACT</name>
<evidence type="ECO:0008006" key="4">
    <source>
        <dbReference type="Google" id="ProtNLM"/>
    </source>
</evidence>
<reference evidence="3" key="1">
    <citation type="submission" date="2018-09" db="EMBL/GenBank/DDBJ databases">
        <title>Chryseolinea sp. KIS68-18 isolated from soil.</title>
        <authorList>
            <person name="Weon H.-Y."/>
            <person name="Kwon S.-W."/>
            <person name="Lee S.A."/>
        </authorList>
    </citation>
    <scope>NUCLEOTIDE SEQUENCE [LARGE SCALE GENOMIC DNA]</scope>
    <source>
        <strain evidence="3">KIS68-18</strain>
    </source>
</reference>
<dbReference type="Proteomes" id="UP000266183">
    <property type="component" value="Chromosome"/>
</dbReference>
<evidence type="ECO:0000313" key="3">
    <source>
        <dbReference type="Proteomes" id="UP000266183"/>
    </source>
</evidence>
<dbReference type="KEGG" id="chk:D4L85_19835"/>
<protein>
    <recommendedName>
        <fullName evidence="4">DUF2127 domain-containing protein</fullName>
    </recommendedName>
</protein>
<keyword evidence="1" id="KW-0812">Transmembrane</keyword>
<evidence type="ECO:0000256" key="1">
    <source>
        <dbReference type="SAM" id="Phobius"/>
    </source>
</evidence>
<keyword evidence="1" id="KW-1133">Transmembrane helix</keyword>
<keyword evidence="1" id="KW-0472">Membrane</keyword>
<feature type="transmembrane region" description="Helical" evidence="1">
    <location>
        <begin position="36"/>
        <end position="53"/>
    </location>
</feature>
<sequence length="162" mass="18419">MQNTPESDPVETNEIAENLDVVEMNLEERATHVQKAAYWFYAIAALSIINVFLQAKGAYFIAGLAIPSFIDGFLIRDIIEVEPNYFIQFAGAAIFIFFGYFAAKLQRWAFIVGAIVYVIDAAIYALVAQWLALAFHLFILYKLFQGFRTISEYEAIRKKLKA</sequence>
<accession>A0A385SR20</accession>
<feature type="transmembrane region" description="Helical" evidence="1">
    <location>
        <begin position="60"/>
        <end position="79"/>
    </location>
</feature>
<feature type="transmembrane region" description="Helical" evidence="1">
    <location>
        <begin position="108"/>
        <end position="127"/>
    </location>
</feature>
<feature type="transmembrane region" description="Helical" evidence="1">
    <location>
        <begin position="85"/>
        <end position="103"/>
    </location>
</feature>
<keyword evidence="3" id="KW-1185">Reference proteome</keyword>
<evidence type="ECO:0000313" key="2">
    <source>
        <dbReference type="EMBL" id="AYB32687.1"/>
    </source>
</evidence>
<organism evidence="2 3">
    <name type="scientific">Chryseolinea soli</name>
    <dbReference type="NCBI Taxonomy" id="2321403"/>
    <lineage>
        <taxon>Bacteria</taxon>
        <taxon>Pseudomonadati</taxon>
        <taxon>Bacteroidota</taxon>
        <taxon>Cytophagia</taxon>
        <taxon>Cytophagales</taxon>
        <taxon>Fulvivirgaceae</taxon>
        <taxon>Chryseolinea</taxon>
    </lineage>
</organism>